<evidence type="ECO:0000313" key="2">
    <source>
        <dbReference type="EMBL" id="KAF5351160.1"/>
    </source>
</evidence>
<dbReference type="SMART" id="SM00256">
    <property type="entry name" value="FBOX"/>
    <property type="match status" value="1"/>
</dbReference>
<accession>A0A8H5FVC7</accession>
<dbReference type="AlphaFoldDB" id="A0A8H5FVC7"/>
<dbReference type="Proteomes" id="UP000559027">
    <property type="component" value="Unassembled WGS sequence"/>
</dbReference>
<dbReference type="Pfam" id="PF00646">
    <property type="entry name" value="F-box"/>
    <property type="match status" value="1"/>
</dbReference>
<dbReference type="EMBL" id="JAACJO010000013">
    <property type="protein sequence ID" value="KAF5351160.1"/>
    <property type="molecule type" value="Genomic_DNA"/>
</dbReference>
<proteinExistence type="predicted"/>
<dbReference type="OrthoDB" id="3068592at2759"/>
<dbReference type="SUPFAM" id="SSF81383">
    <property type="entry name" value="F-box domain"/>
    <property type="match status" value="1"/>
</dbReference>
<name>A0A8H5FVC7_9AGAR</name>
<evidence type="ECO:0000259" key="1">
    <source>
        <dbReference type="PROSITE" id="PS50181"/>
    </source>
</evidence>
<keyword evidence="3" id="KW-1185">Reference proteome</keyword>
<dbReference type="InterPro" id="IPR036047">
    <property type="entry name" value="F-box-like_dom_sf"/>
</dbReference>
<organism evidence="2 3">
    <name type="scientific">Leucocoprinus leucothites</name>
    <dbReference type="NCBI Taxonomy" id="201217"/>
    <lineage>
        <taxon>Eukaryota</taxon>
        <taxon>Fungi</taxon>
        <taxon>Dikarya</taxon>
        <taxon>Basidiomycota</taxon>
        <taxon>Agaricomycotina</taxon>
        <taxon>Agaricomycetes</taxon>
        <taxon>Agaricomycetidae</taxon>
        <taxon>Agaricales</taxon>
        <taxon>Agaricineae</taxon>
        <taxon>Agaricaceae</taxon>
        <taxon>Leucocoprinus</taxon>
    </lineage>
</organism>
<dbReference type="InterPro" id="IPR001810">
    <property type="entry name" value="F-box_dom"/>
</dbReference>
<feature type="domain" description="F-box" evidence="1">
    <location>
        <begin position="9"/>
        <end position="55"/>
    </location>
</feature>
<sequence length="488" mass="55855">MSTSRSEYAIDLLSLPLELLCEVARHMDSDGLMAFRRTCKTLCNATKARPIWQNLVAEIESDACIPRILEYAIDGYTTEELEHWVLPRLRVREHLASDCNVPITVRTKGFRRDRSKVPAQILPGGRWMLAFHGNYSQLYVYDLNRPGSPHPERHLLFDVGQVDEEEGTPDILGSYAFWIDPSKSGSFSFRVVVWRTECPDVYGHVTRMCIFRVDRNSRMKSSPFRVQHLATLRSHAFAERPKVAISDRYLVELRKRNFDYRELVLYEYLTVKESSHKEHQPVGSMPLNSLSVRPYTTLELQITPNDQVIVLSEYDFIGALEVYSLSQILSYDRLGEARPSQKRHFTHLQSARSICPLFSFSGSSWLVVAGPGLSLVKVDADSTSYSLSVELVKHLGSIQPTPPREFMNLIGPRASAFLKHDWSLDIASYSWDPETLAFVLIIKHLKAVGREADHGKATEWFIWQFDAVVGRLILFHNYTDNCMIVDIQ</sequence>
<protein>
    <recommendedName>
        <fullName evidence="1">F-box domain-containing protein</fullName>
    </recommendedName>
</protein>
<comment type="caution">
    <text evidence="2">The sequence shown here is derived from an EMBL/GenBank/DDBJ whole genome shotgun (WGS) entry which is preliminary data.</text>
</comment>
<dbReference type="PROSITE" id="PS50181">
    <property type="entry name" value="FBOX"/>
    <property type="match status" value="1"/>
</dbReference>
<gene>
    <name evidence="2" type="ORF">D9756_008285</name>
</gene>
<reference evidence="2 3" key="1">
    <citation type="journal article" date="2020" name="ISME J.">
        <title>Uncovering the hidden diversity of litter-decomposition mechanisms in mushroom-forming fungi.</title>
        <authorList>
            <person name="Floudas D."/>
            <person name="Bentzer J."/>
            <person name="Ahren D."/>
            <person name="Johansson T."/>
            <person name="Persson P."/>
            <person name="Tunlid A."/>
        </authorList>
    </citation>
    <scope>NUCLEOTIDE SEQUENCE [LARGE SCALE GENOMIC DNA]</scope>
    <source>
        <strain evidence="2 3">CBS 146.42</strain>
    </source>
</reference>
<evidence type="ECO:0000313" key="3">
    <source>
        <dbReference type="Proteomes" id="UP000559027"/>
    </source>
</evidence>